<dbReference type="InterPro" id="IPR050515">
    <property type="entry name" value="Beta-lactam/transpept"/>
</dbReference>
<dbReference type="Pfam" id="PF03717">
    <property type="entry name" value="PBP_dimer"/>
    <property type="match status" value="1"/>
</dbReference>
<comment type="catalytic activity">
    <reaction evidence="14">
        <text>Preferential cleavage: (Ac)2-L-Lys-D-Ala-|-D-Ala. Also transpeptidation of peptidyl-alanyl moieties that are N-acyl substituents of D-alanine.</text>
        <dbReference type="EC" id="3.4.16.4"/>
    </reaction>
</comment>
<keyword evidence="6 14" id="KW-0645">Protease</keyword>
<evidence type="ECO:0000256" key="4">
    <source>
        <dbReference type="ARBA" id="ARBA00022519"/>
    </source>
</evidence>
<keyword evidence="17" id="KW-0808">Transferase</keyword>
<accession>A0A1R3W113</accession>
<dbReference type="GO" id="GO:0009252">
    <property type="term" value="P:peptidoglycan biosynthetic process"/>
    <property type="evidence" value="ECO:0007669"/>
    <property type="project" value="UniProtKB-UniRule"/>
</dbReference>
<dbReference type="InterPro" id="IPR036138">
    <property type="entry name" value="PBP_dimer_sf"/>
</dbReference>
<dbReference type="STRING" id="233100.SAMN05216526_1472"/>
<evidence type="ECO:0000256" key="2">
    <source>
        <dbReference type="ARBA" id="ARBA00004236"/>
    </source>
</evidence>
<dbReference type="InterPro" id="IPR012338">
    <property type="entry name" value="Beta-lactam/transpept-like"/>
</dbReference>
<dbReference type="EC" id="3.4.16.4" evidence="14"/>
<reference evidence="17 18" key="1">
    <citation type="submission" date="2017-01" db="EMBL/GenBank/DDBJ databases">
        <authorList>
            <person name="Mah S.A."/>
            <person name="Swanson W.J."/>
            <person name="Moy G.W."/>
            <person name="Vacquier V.D."/>
        </authorList>
    </citation>
    <scope>NUCLEOTIDE SEQUENCE [LARGE SCALE GENOMIC DNA]</scope>
    <source>
        <strain evidence="17 18">M9</strain>
    </source>
</reference>
<keyword evidence="3 14" id="KW-1003">Cell membrane</keyword>
<dbReference type="UniPathway" id="UPA00219"/>
<dbReference type="Gene3D" id="3.40.710.10">
    <property type="entry name" value="DD-peptidase/beta-lactamase superfamily"/>
    <property type="match status" value="1"/>
</dbReference>
<comment type="subcellular location">
    <subcellularLocation>
        <location evidence="14">Cell inner membrane</location>
        <topology evidence="14">Single-pass membrane protein</topology>
    </subcellularLocation>
    <subcellularLocation>
        <location evidence="2">Cell membrane</location>
    </subcellularLocation>
    <subcellularLocation>
        <location evidence="1">Membrane</location>
        <topology evidence="1">Single-pass membrane protein</topology>
    </subcellularLocation>
</comment>
<dbReference type="GO" id="GO:0008658">
    <property type="term" value="F:penicillin binding"/>
    <property type="evidence" value="ECO:0007669"/>
    <property type="project" value="UniProtKB-UniRule"/>
</dbReference>
<comment type="function">
    <text evidence="14">Catalyzes cross-linking of the peptidoglycan cell wall.</text>
</comment>
<keyword evidence="10 14" id="KW-0573">Peptidoglycan synthesis</keyword>
<sequence>MRRQRLKDHQQEQHLFRVRIIIATVVAALLLGLLGVRLTYLQVVNHSHFATLSQNNRVRIEALPPPRGLIFDRHGVVIAENRPSHQLELIPEQVRDLEDTLARLGELIRLEPQDLERIQRGLRTSRRFNNVAVKSNLSDEEIALFALNRHLFPGVDLYARPARHYPYGASLAHVLGYMGRINENELQRIDRRNYAGTMHIGKTGVERFYEDKLHGQVGLRRVEANVQGRVLRTLEEQPPISGQDITLTIDVTLQLAAEQALGQSAGAVVALDPRNGEVLAMVSTPSFDPGLFFHGIPQHTYSELMSHPRRPLFNRVLAGQYPPGSTLKPVLALGGLEHELIVPSRSMYTPGYYQLPNYSRRFRDWTYHGWVNMDEAIARSSDVYFYDLGHRMGIDRMSEFFGLFGIGEATGIDLLGERRGVLPSRAWKRQAMGESWFPAETIIAAIGQGYMLTTPLQLASITATLAMRGQRVTPHLLKSHETDMDLPSSERGRNGLQPVTVRRDSLWDPIIEAMVNTMHQPYGTAFRTGRDALYQMAGKTGTAQVFGLAEDEEYDEELVPEKLRDHALFVGFAPADDPRIAVAVIVENGGSGGRVAAPIARQVVDAYLLGDGS</sequence>
<dbReference type="Gene3D" id="3.90.1310.10">
    <property type="entry name" value="Penicillin-binding protein 2a (Domain 2)"/>
    <property type="match status" value="1"/>
</dbReference>
<keyword evidence="5 14" id="KW-0121">Carboxypeptidase</keyword>
<keyword evidence="11 14" id="KW-1133">Transmembrane helix</keyword>
<dbReference type="PANTHER" id="PTHR30627">
    <property type="entry name" value="PEPTIDOGLYCAN D,D-TRANSPEPTIDASE"/>
    <property type="match status" value="1"/>
</dbReference>
<keyword evidence="8 14" id="KW-0378">Hydrolase</keyword>
<evidence type="ECO:0000256" key="13">
    <source>
        <dbReference type="ARBA" id="ARBA00023316"/>
    </source>
</evidence>
<evidence type="ECO:0000256" key="7">
    <source>
        <dbReference type="ARBA" id="ARBA00022692"/>
    </source>
</evidence>
<gene>
    <name evidence="14" type="primary">mrdA</name>
    <name evidence="17" type="ORF">SAMN05216526_1472</name>
</gene>
<dbReference type="GO" id="GO:0005886">
    <property type="term" value="C:plasma membrane"/>
    <property type="evidence" value="ECO:0007669"/>
    <property type="project" value="UniProtKB-SubCell"/>
</dbReference>
<evidence type="ECO:0000313" key="17">
    <source>
        <dbReference type="EMBL" id="SIT71084.1"/>
    </source>
</evidence>
<dbReference type="AlphaFoldDB" id="A0A1R3W113"/>
<dbReference type="NCBIfam" id="TIGR03423">
    <property type="entry name" value="pbp2_mrdA"/>
    <property type="match status" value="1"/>
</dbReference>
<feature type="active site" description="Acyl-ester intermediate" evidence="14">
    <location>
        <position position="325"/>
    </location>
</feature>
<keyword evidence="12 14" id="KW-0472">Membrane</keyword>
<name>A0A1R3W113_9GAMM</name>
<dbReference type="GO" id="GO:0009002">
    <property type="term" value="F:serine-type D-Ala-D-Ala carboxypeptidase activity"/>
    <property type="evidence" value="ECO:0007669"/>
    <property type="project" value="UniProtKB-UniRule"/>
</dbReference>
<dbReference type="InterPro" id="IPR005311">
    <property type="entry name" value="PBP_dimer"/>
</dbReference>
<evidence type="ECO:0000256" key="3">
    <source>
        <dbReference type="ARBA" id="ARBA00022475"/>
    </source>
</evidence>
<keyword evidence="13 14" id="KW-0961">Cell wall biogenesis/degradation</keyword>
<dbReference type="GO" id="GO:0008360">
    <property type="term" value="P:regulation of cell shape"/>
    <property type="evidence" value="ECO:0007669"/>
    <property type="project" value="UniProtKB-KW"/>
</dbReference>
<dbReference type="GO" id="GO:0016740">
    <property type="term" value="F:transferase activity"/>
    <property type="evidence" value="ECO:0007669"/>
    <property type="project" value="UniProtKB-KW"/>
</dbReference>
<evidence type="ECO:0000259" key="16">
    <source>
        <dbReference type="Pfam" id="PF03717"/>
    </source>
</evidence>
<evidence type="ECO:0000256" key="1">
    <source>
        <dbReference type="ARBA" id="ARBA00004167"/>
    </source>
</evidence>
<dbReference type="GO" id="GO:0071555">
    <property type="term" value="P:cell wall organization"/>
    <property type="evidence" value="ECO:0007669"/>
    <property type="project" value="UniProtKB-KW"/>
</dbReference>
<dbReference type="Pfam" id="PF00905">
    <property type="entry name" value="Transpeptidase"/>
    <property type="match status" value="1"/>
</dbReference>
<protein>
    <recommendedName>
        <fullName evidence="14">Peptidoglycan D,D-transpeptidase MrdA</fullName>
        <ecNumber evidence="14">3.4.16.4</ecNumber>
    </recommendedName>
    <alternativeName>
        <fullName evidence="14">Penicillin-binding protein 2</fullName>
        <shortName evidence="14">PBP-2</shortName>
    </alternativeName>
</protein>
<keyword evidence="18" id="KW-1185">Reference proteome</keyword>
<feature type="transmembrane region" description="Helical" evidence="14">
    <location>
        <begin position="20"/>
        <end position="40"/>
    </location>
</feature>
<dbReference type="EMBL" id="FTPK01000002">
    <property type="protein sequence ID" value="SIT71084.1"/>
    <property type="molecule type" value="Genomic_DNA"/>
</dbReference>
<dbReference type="Gene3D" id="3.30.1390.30">
    <property type="entry name" value="Penicillin-binding protein 2a, domain 3"/>
    <property type="match status" value="1"/>
</dbReference>
<evidence type="ECO:0000256" key="6">
    <source>
        <dbReference type="ARBA" id="ARBA00022670"/>
    </source>
</evidence>
<feature type="domain" description="Penicillin-binding protein dimerisation" evidence="16">
    <location>
        <begin position="63"/>
        <end position="234"/>
    </location>
</feature>
<dbReference type="GO" id="GO:0006508">
    <property type="term" value="P:proteolysis"/>
    <property type="evidence" value="ECO:0007669"/>
    <property type="project" value="UniProtKB-KW"/>
</dbReference>
<dbReference type="SUPFAM" id="SSF56519">
    <property type="entry name" value="Penicillin binding protein dimerisation domain"/>
    <property type="match status" value="1"/>
</dbReference>
<dbReference type="InterPro" id="IPR017790">
    <property type="entry name" value="Penicillin-binding_protein_2"/>
</dbReference>
<comment type="similarity">
    <text evidence="14">Belongs to the transpeptidase family. MrdA subfamily.</text>
</comment>
<dbReference type="HAMAP" id="MF_02081">
    <property type="entry name" value="MrdA_transpept"/>
    <property type="match status" value="1"/>
</dbReference>
<keyword evidence="9 14" id="KW-0133">Cell shape</keyword>
<dbReference type="GO" id="GO:0071972">
    <property type="term" value="F:peptidoglycan L,D-transpeptidase activity"/>
    <property type="evidence" value="ECO:0007669"/>
    <property type="project" value="TreeGrafter"/>
</dbReference>
<organism evidence="17 18">
    <name type="scientific">Ectothiorhodosinus mongolicus</name>
    <dbReference type="NCBI Taxonomy" id="233100"/>
    <lineage>
        <taxon>Bacteria</taxon>
        <taxon>Pseudomonadati</taxon>
        <taxon>Pseudomonadota</taxon>
        <taxon>Gammaproteobacteria</taxon>
        <taxon>Chromatiales</taxon>
        <taxon>Ectothiorhodospiraceae</taxon>
        <taxon>Ectothiorhodosinus</taxon>
    </lineage>
</organism>
<evidence type="ECO:0000256" key="8">
    <source>
        <dbReference type="ARBA" id="ARBA00022801"/>
    </source>
</evidence>
<keyword evidence="7 14" id="KW-0812">Transmembrane</keyword>
<dbReference type="InterPro" id="IPR001460">
    <property type="entry name" value="PCN-bd_Tpept"/>
</dbReference>
<dbReference type="PANTHER" id="PTHR30627:SF2">
    <property type="entry name" value="PEPTIDOGLYCAN D,D-TRANSPEPTIDASE MRDA"/>
    <property type="match status" value="1"/>
</dbReference>
<evidence type="ECO:0000256" key="10">
    <source>
        <dbReference type="ARBA" id="ARBA00022984"/>
    </source>
</evidence>
<evidence type="ECO:0000256" key="12">
    <source>
        <dbReference type="ARBA" id="ARBA00023136"/>
    </source>
</evidence>
<comment type="caution">
    <text evidence="14">Lacks conserved residue(s) required for the propagation of feature annotation.</text>
</comment>
<feature type="domain" description="Penicillin-binding protein transpeptidase" evidence="15">
    <location>
        <begin position="266"/>
        <end position="604"/>
    </location>
</feature>
<proteinExistence type="inferred from homology"/>
<dbReference type="SUPFAM" id="SSF56601">
    <property type="entry name" value="beta-lactamase/transpeptidase-like"/>
    <property type="match status" value="1"/>
</dbReference>
<dbReference type="Proteomes" id="UP000223759">
    <property type="component" value="Unassembled WGS sequence"/>
</dbReference>
<comment type="pathway">
    <text evidence="14">Cell wall biogenesis; peptidoglycan biosynthesis.</text>
</comment>
<evidence type="ECO:0000256" key="11">
    <source>
        <dbReference type="ARBA" id="ARBA00022989"/>
    </source>
</evidence>
<evidence type="ECO:0000256" key="14">
    <source>
        <dbReference type="HAMAP-Rule" id="MF_02081"/>
    </source>
</evidence>
<evidence type="ECO:0000259" key="15">
    <source>
        <dbReference type="Pfam" id="PF00905"/>
    </source>
</evidence>
<keyword evidence="4 14" id="KW-0997">Cell inner membrane</keyword>
<evidence type="ECO:0000256" key="9">
    <source>
        <dbReference type="ARBA" id="ARBA00022960"/>
    </source>
</evidence>
<evidence type="ECO:0000256" key="5">
    <source>
        <dbReference type="ARBA" id="ARBA00022645"/>
    </source>
</evidence>
<evidence type="ECO:0000313" key="18">
    <source>
        <dbReference type="Proteomes" id="UP000223759"/>
    </source>
</evidence>